<feature type="transmembrane region" description="Helical" evidence="1">
    <location>
        <begin position="109"/>
        <end position="134"/>
    </location>
</feature>
<comment type="caution">
    <text evidence="2">The sequence shown here is derived from an EMBL/GenBank/DDBJ whole genome shotgun (WGS) entry which is preliminary data.</text>
</comment>
<dbReference type="Proteomes" id="UP000824229">
    <property type="component" value="Unassembled WGS sequence"/>
</dbReference>
<protein>
    <submittedName>
        <fullName evidence="2">YesL family protein</fullName>
    </submittedName>
</protein>
<dbReference type="EMBL" id="JAHLFQ010000043">
    <property type="protein sequence ID" value="MBU3803577.1"/>
    <property type="molecule type" value="Genomic_DNA"/>
</dbReference>
<feature type="transmembrane region" description="Helical" evidence="1">
    <location>
        <begin position="21"/>
        <end position="49"/>
    </location>
</feature>
<name>A0A9E2KBC4_9FIRM</name>
<keyword evidence="1" id="KW-0812">Transmembrane</keyword>
<proteinExistence type="predicted"/>
<sequence length="234" mass="26544">MSGFFDLDAPIWVFMGEIADIIILALLWWVCCLGIVTIGASTTALYYVLGKKVRRETTYVAKDFFKSFSQNFRQSVPLSILIIIGFISFSLYCSFIIEGVLIPNQSNSLKFIVPITILFAFELFNFTAYLWALLSRFEMKSASMMRTALIMTHKHLVTTLANLAVIAIVVFCVIQFPFAIVVAPSVIVLGQSFMIQKVFTNYIEEAAREEKRKLAMTSNEEEEINELEEVNINI</sequence>
<evidence type="ECO:0000256" key="1">
    <source>
        <dbReference type="SAM" id="Phobius"/>
    </source>
</evidence>
<gene>
    <name evidence="2" type="ORF">H9872_02300</name>
</gene>
<evidence type="ECO:0000313" key="3">
    <source>
        <dbReference type="Proteomes" id="UP000824229"/>
    </source>
</evidence>
<keyword evidence="1" id="KW-0472">Membrane</keyword>
<accession>A0A9E2KBC4</accession>
<keyword evidence="1" id="KW-1133">Transmembrane helix</keyword>
<feature type="transmembrane region" description="Helical" evidence="1">
    <location>
        <begin position="155"/>
        <end position="176"/>
    </location>
</feature>
<reference evidence="2" key="1">
    <citation type="journal article" date="2021" name="PeerJ">
        <title>Extensive microbial diversity within the chicken gut microbiome revealed by metagenomics and culture.</title>
        <authorList>
            <person name="Gilroy R."/>
            <person name="Ravi A."/>
            <person name="Getino M."/>
            <person name="Pursley I."/>
            <person name="Horton D.L."/>
            <person name="Alikhan N.F."/>
            <person name="Baker D."/>
            <person name="Gharbi K."/>
            <person name="Hall N."/>
            <person name="Watson M."/>
            <person name="Adriaenssens E.M."/>
            <person name="Foster-Nyarko E."/>
            <person name="Jarju S."/>
            <person name="Secka A."/>
            <person name="Antonio M."/>
            <person name="Oren A."/>
            <person name="Chaudhuri R.R."/>
            <person name="La Ragione R."/>
            <person name="Hildebrand F."/>
            <person name="Pallen M.J."/>
        </authorList>
    </citation>
    <scope>NUCLEOTIDE SEQUENCE</scope>
    <source>
        <strain evidence="2">B5-657</strain>
    </source>
</reference>
<organism evidence="2 3">
    <name type="scientific">Candidatus Cellulosilyticum pullistercoris</name>
    <dbReference type="NCBI Taxonomy" id="2838521"/>
    <lineage>
        <taxon>Bacteria</taxon>
        <taxon>Bacillati</taxon>
        <taxon>Bacillota</taxon>
        <taxon>Clostridia</taxon>
        <taxon>Lachnospirales</taxon>
        <taxon>Cellulosilyticaceae</taxon>
        <taxon>Cellulosilyticum</taxon>
    </lineage>
</organism>
<evidence type="ECO:0000313" key="2">
    <source>
        <dbReference type="EMBL" id="MBU3803577.1"/>
    </source>
</evidence>
<dbReference type="InterPro" id="IPR006938">
    <property type="entry name" value="DUF624"/>
</dbReference>
<feature type="transmembrane region" description="Helical" evidence="1">
    <location>
        <begin position="182"/>
        <end position="203"/>
    </location>
</feature>
<dbReference type="AlphaFoldDB" id="A0A9E2KBC4"/>
<reference evidence="2" key="2">
    <citation type="submission" date="2021-04" db="EMBL/GenBank/DDBJ databases">
        <authorList>
            <person name="Gilroy R."/>
        </authorList>
    </citation>
    <scope>NUCLEOTIDE SEQUENCE</scope>
    <source>
        <strain evidence="2">B5-657</strain>
    </source>
</reference>
<feature type="transmembrane region" description="Helical" evidence="1">
    <location>
        <begin position="76"/>
        <end position="97"/>
    </location>
</feature>
<dbReference type="Pfam" id="PF04854">
    <property type="entry name" value="DUF624"/>
    <property type="match status" value="1"/>
</dbReference>